<dbReference type="SUPFAM" id="SSF56935">
    <property type="entry name" value="Porins"/>
    <property type="match status" value="1"/>
</dbReference>
<keyword evidence="8 10" id="KW-0472">Membrane</keyword>
<dbReference type="PANTHER" id="PTHR30069">
    <property type="entry name" value="TONB-DEPENDENT OUTER MEMBRANE RECEPTOR"/>
    <property type="match status" value="1"/>
</dbReference>
<keyword evidence="6" id="KW-0732">Signal</keyword>
<dbReference type="InterPro" id="IPR012910">
    <property type="entry name" value="Plug_dom"/>
</dbReference>
<dbReference type="GO" id="GO:0044718">
    <property type="term" value="P:siderophore transmembrane transport"/>
    <property type="evidence" value="ECO:0007669"/>
    <property type="project" value="TreeGrafter"/>
</dbReference>
<dbReference type="Gene3D" id="2.40.170.20">
    <property type="entry name" value="TonB-dependent receptor, beta-barrel domain"/>
    <property type="match status" value="1"/>
</dbReference>
<evidence type="ECO:0000256" key="9">
    <source>
        <dbReference type="ARBA" id="ARBA00023237"/>
    </source>
</evidence>
<dbReference type="InterPro" id="IPR039426">
    <property type="entry name" value="TonB-dep_rcpt-like"/>
</dbReference>
<keyword evidence="15" id="KW-1185">Reference proteome</keyword>
<evidence type="ECO:0000259" key="13">
    <source>
        <dbReference type="Pfam" id="PF07715"/>
    </source>
</evidence>
<gene>
    <name evidence="14" type="ORF">H5P27_16040</name>
</gene>
<evidence type="ECO:0000313" key="14">
    <source>
        <dbReference type="EMBL" id="MBC2607564.1"/>
    </source>
</evidence>
<dbReference type="InterPro" id="IPR010917">
    <property type="entry name" value="TonB_rcpt_CS"/>
</dbReference>
<feature type="domain" description="TonB-dependent receptor-like beta-barrel" evidence="12">
    <location>
        <begin position="192"/>
        <end position="619"/>
    </location>
</feature>
<dbReference type="EMBL" id="JACHVC010000013">
    <property type="protein sequence ID" value="MBC2607564.1"/>
    <property type="molecule type" value="Genomic_DNA"/>
</dbReference>
<dbReference type="RefSeq" id="WP_185661440.1">
    <property type="nucleotide sequence ID" value="NZ_CAWPOO010000013.1"/>
</dbReference>
<keyword evidence="9 10" id="KW-0998">Cell outer membrane</keyword>
<evidence type="ECO:0000256" key="7">
    <source>
        <dbReference type="ARBA" id="ARBA00023077"/>
    </source>
</evidence>
<sequence length="651" mass="70541">MKTDTNELPPFGPTKFLALSALAGFASLSVAQEAPVDTVLEETTLTTAELPTSLGDVTTDAEIDSASLEQWSTEDLEGLFKTTLSAKAGGGRTQTQDIYIQGLQSSMTNVTIDGAQQVGLIFYHAGSGGSIETDLLKSISISAGTSNALSGPGALGGSLAYETKDGFDLLESGQSVGGSVKATYYADREDGYKLNAMGYGLLSDDWSYLVSTGYSDIGNYTDGAGQEVIQTHYRRKSALAKVSGNIDESQSLSVSYEYIKDQGAGSLRANVYPGEEDSVPNINERETLTFNYGFNPLGNDAVDTTFKFYTTERSLIGDTNNAMIKSVGLDLRNTSLLLDNGMTFTYGTDFREDTYGSNRVEGDEVGSVLGFYGQADWELSEAFLLSAGARYDSYDLESRDGTTFDQSGFSPNATLLYNATQDLTFHATYAEAFRGVYPVQSYLTNSETDPDIKPEESTNLEFGLEYTFGDYFVSGKLFETTIDNVINPRPRGTPRTNLGDYYADGYELMVGANIDKFRASAGVILSTPEVTNVDGTVTDETLSVNMKTGRTWLGNFEYRLAEMGITTGWTVEYVQAVSTTGARGTTKKSSTIVHDAFLRWEPVADSLDGVSINLAASNIFDNDYYEQTTFAYMNGYAAPGRDVTLTFGYKF</sequence>
<evidence type="ECO:0000256" key="11">
    <source>
        <dbReference type="RuleBase" id="RU003357"/>
    </source>
</evidence>
<dbReference type="InterPro" id="IPR000531">
    <property type="entry name" value="Beta-barrel_TonB"/>
</dbReference>
<dbReference type="CDD" id="cd01347">
    <property type="entry name" value="ligand_gated_channel"/>
    <property type="match status" value="1"/>
</dbReference>
<accession>A0A7X1E9L9</accession>
<dbReference type="PANTHER" id="PTHR30069:SF41">
    <property type="entry name" value="HEME_HEMOPEXIN UTILIZATION PROTEIN C"/>
    <property type="match status" value="1"/>
</dbReference>
<dbReference type="InterPro" id="IPR036942">
    <property type="entry name" value="Beta-barrel_TonB_sf"/>
</dbReference>
<dbReference type="GO" id="GO:0009279">
    <property type="term" value="C:cell outer membrane"/>
    <property type="evidence" value="ECO:0007669"/>
    <property type="project" value="UniProtKB-SubCell"/>
</dbReference>
<dbReference type="InterPro" id="IPR037066">
    <property type="entry name" value="Plug_dom_sf"/>
</dbReference>
<evidence type="ECO:0000256" key="10">
    <source>
        <dbReference type="PROSITE-ProRule" id="PRU01360"/>
    </source>
</evidence>
<comment type="similarity">
    <text evidence="2 10 11">Belongs to the TonB-dependent receptor family.</text>
</comment>
<dbReference type="Proteomes" id="UP000526501">
    <property type="component" value="Unassembled WGS sequence"/>
</dbReference>
<evidence type="ECO:0000313" key="15">
    <source>
        <dbReference type="Proteomes" id="UP000526501"/>
    </source>
</evidence>
<proteinExistence type="inferred from homology"/>
<evidence type="ECO:0000256" key="6">
    <source>
        <dbReference type="ARBA" id="ARBA00022729"/>
    </source>
</evidence>
<evidence type="ECO:0000256" key="4">
    <source>
        <dbReference type="ARBA" id="ARBA00022452"/>
    </source>
</evidence>
<dbReference type="PROSITE" id="PS01156">
    <property type="entry name" value="TONB_DEPENDENT_REC_2"/>
    <property type="match status" value="1"/>
</dbReference>
<evidence type="ECO:0000256" key="1">
    <source>
        <dbReference type="ARBA" id="ARBA00004571"/>
    </source>
</evidence>
<organism evidence="14 15">
    <name type="scientific">Pelagicoccus albus</name>
    <dbReference type="NCBI Taxonomy" id="415222"/>
    <lineage>
        <taxon>Bacteria</taxon>
        <taxon>Pseudomonadati</taxon>
        <taxon>Verrucomicrobiota</taxon>
        <taxon>Opitutia</taxon>
        <taxon>Puniceicoccales</taxon>
        <taxon>Pelagicoccaceae</taxon>
        <taxon>Pelagicoccus</taxon>
    </lineage>
</organism>
<keyword evidence="7 11" id="KW-0798">TonB box</keyword>
<feature type="domain" description="TonB-dependent receptor plug" evidence="13">
    <location>
        <begin position="63"/>
        <end position="157"/>
    </location>
</feature>
<dbReference type="GO" id="GO:0015344">
    <property type="term" value="F:siderophore uptake transmembrane transporter activity"/>
    <property type="evidence" value="ECO:0007669"/>
    <property type="project" value="TreeGrafter"/>
</dbReference>
<keyword evidence="14" id="KW-0675">Receptor</keyword>
<keyword evidence="5 10" id="KW-0812">Transmembrane</keyword>
<evidence type="ECO:0000256" key="2">
    <source>
        <dbReference type="ARBA" id="ARBA00009810"/>
    </source>
</evidence>
<evidence type="ECO:0000256" key="8">
    <source>
        <dbReference type="ARBA" id="ARBA00023136"/>
    </source>
</evidence>
<comment type="caution">
    <text evidence="14">The sequence shown here is derived from an EMBL/GenBank/DDBJ whole genome shotgun (WGS) entry which is preliminary data.</text>
</comment>
<dbReference type="AlphaFoldDB" id="A0A7X1E9L9"/>
<comment type="subcellular location">
    <subcellularLocation>
        <location evidence="1 10">Cell outer membrane</location>
        <topology evidence="1 10">Multi-pass membrane protein</topology>
    </subcellularLocation>
</comment>
<keyword evidence="3 10" id="KW-0813">Transport</keyword>
<protein>
    <submittedName>
        <fullName evidence="14">TonB-dependent receptor</fullName>
    </submittedName>
</protein>
<keyword evidence="4 10" id="KW-1134">Transmembrane beta strand</keyword>
<dbReference type="PROSITE" id="PS52016">
    <property type="entry name" value="TONB_DEPENDENT_REC_3"/>
    <property type="match status" value="1"/>
</dbReference>
<dbReference type="Pfam" id="PF07715">
    <property type="entry name" value="Plug"/>
    <property type="match status" value="1"/>
</dbReference>
<evidence type="ECO:0000256" key="3">
    <source>
        <dbReference type="ARBA" id="ARBA00022448"/>
    </source>
</evidence>
<evidence type="ECO:0000256" key="5">
    <source>
        <dbReference type="ARBA" id="ARBA00022692"/>
    </source>
</evidence>
<evidence type="ECO:0000259" key="12">
    <source>
        <dbReference type="Pfam" id="PF00593"/>
    </source>
</evidence>
<reference evidence="14 15" key="1">
    <citation type="submission" date="2020-07" db="EMBL/GenBank/DDBJ databases">
        <authorList>
            <person name="Feng X."/>
        </authorList>
    </citation>
    <scope>NUCLEOTIDE SEQUENCE [LARGE SCALE GENOMIC DNA]</scope>
    <source>
        <strain evidence="14 15">JCM23202</strain>
    </source>
</reference>
<name>A0A7X1E9L9_9BACT</name>
<dbReference type="Gene3D" id="2.170.130.10">
    <property type="entry name" value="TonB-dependent receptor, plug domain"/>
    <property type="match status" value="1"/>
</dbReference>
<dbReference type="Pfam" id="PF00593">
    <property type="entry name" value="TonB_dep_Rec_b-barrel"/>
    <property type="match status" value="1"/>
</dbReference>